<comment type="caution">
    <text evidence="1">The sequence shown here is derived from an EMBL/GenBank/DDBJ whole genome shotgun (WGS) entry which is preliminary data.</text>
</comment>
<gene>
    <name evidence="1" type="ORF">FPCIR_4221</name>
</gene>
<proteinExistence type="predicted"/>
<sequence>MHIIPDPAADELRILRPGGLLAFSVPHASNGHDGGWVQDIRSALESLPFQTSFPDPMPVALHGKPEWVEPQGIEAELIRQGFSDIKIETVDSIHPVANAEDFVASFRMMVQWIINTYWTVEQKGQYEDDFNKILAERLRIKHGGKGWDLKSTAILITAPTP</sequence>
<dbReference type="OrthoDB" id="66144at2759"/>
<dbReference type="EMBL" id="JAAOAS010000087">
    <property type="protein sequence ID" value="KAF5595955.1"/>
    <property type="molecule type" value="Genomic_DNA"/>
</dbReference>
<dbReference type="Proteomes" id="UP000546213">
    <property type="component" value="Unassembled WGS sequence"/>
</dbReference>
<accession>A0A8H5USR5</accession>
<dbReference type="Gene3D" id="3.40.50.150">
    <property type="entry name" value="Vaccinia Virus protein VP39"/>
    <property type="match status" value="1"/>
</dbReference>
<dbReference type="AlphaFoldDB" id="A0A8H5USR5"/>
<protein>
    <submittedName>
        <fullName evidence="1">Coq5 family</fullName>
    </submittedName>
</protein>
<evidence type="ECO:0000313" key="1">
    <source>
        <dbReference type="EMBL" id="KAF5595955.1"/>
    </source>
</evidence>
<keyword evidence="2" id="KW-1185">Reference proteome</keyword>
<reference evidence="1 2" key="1">
    <citation type="submission" date="2020-05" db="EMBL/GenBank/DDBJ databases">
        <title>Identification and distribution of gene clusters putatively required for synthesis of sphingolipid metabolism inhibitors in phylogenetically diverse species of the filamentous fungus Fusarium.</title>
        <authorList>
            <person name="Kim H.-S."/>
            <person name="Busman M."/>
            <person name="Brown D.W."/>
            <person name="Divon H."/>
            <person name="Uhlig S."/>
            <person name="Proctor R.H."/>
        </authorList>
    </citation>
    <scope>NUCLEOTIDE SEQUENCE [LARGE SCALE GENOMIC DNA]</scope>
    <source>
        <strain evidence="1 2">NRRL 36939</strain>
    </source>
</reference>
<evidence type="ECO:0000313" key="2">
    <source>
        <dbReference type="Proteomes" id="UP000546213"/>
    </source>
</evidence>
<organism evidence="1 2">
    <name type="scientific">Fusarium pseudocircinatum</name>
    <dbReference type="NCBI Taxonomy" id="56676"/>
    <lineage>
        <taxon>Eukaryota</taxon>
        <taxon>Fungi</taxon>
        <taxon>Dikarya</taxon>
        <taxon>Ascomycota</taxon>
        <taxon>Pezizomycotina</taxon>
        <taxon>Sordariomycetes</taxon>
        <taxon>Hypocreomycetidae</taxon>
        <taxon>Hypocreales</taxon>
        <taxon>Nectriaceae</taxon>
        <taxon>Fusarium</taxon>
        <taxon>Fusarium fujikuroi species complex</taxon>
    </lineage>
</organism>
<dbReference type="InterPro" id="IPR029063">
    <property type="entry name" value="SAM-dependent_MTases_sf"/>
</dbReference>
<name>A0A8H5USR5_9HYPO</name>
<dbReference type="SUPFAM" id="SSF53335">
    <property type="entry name" value="S-adenosyl-L-methionine-dependent methyltransferases"/>
    <property type="match status" value="1"/>
</dbReference>